<feature type="region of interest" description="Disordered" evidence="1">
    <location>
        <begin position="60"/>
        <end position="80"/>
    </location>
</feature>
<organism evidence="3 4">
    <name type="scientific">Panagrellus redivivus</name>
    <name type="common">Microworm</name>
    <dbReference type="NCBI Taxonomy" id="6233"/>
    <lineage>
        <taxon>Eukaryota</taxon>
        <taxon>Metazoa</taxon>
        <taxon>Ecdysozoa</taxon>
        <taxon>Nematoda</taxon>
        <taxon>Chromadorea</taxon>
        <taxon>Rhabditida</taxon>
        <taxon>Tylenchina</taxon>
        <taxon>Panagrolaimomorpha</taxon>
        <taxon>Panagrolaimoidea</taxon>
        <taxon>Panagrolaimidae</taxon>
        <taxon>Panagrellus</taxon>
    </lineage>
</organism>
<protein>
    <submittedName>
        <fullName evidence="4">Uncharacterized protein</fullName>
    </submittedName>
</protein>
<keyword evidence="2" id="KW-0472">Membrane</keyword>
<reference evidence="4" key="2">
    <citation type="submission" date="2020-10" db="UniProtKB">
        <authorList>
            <consortium name="WormBaseParasite"/>
        </authorList>
    </citation>
    <scope>IDENTIFICATION</scope>
</reference>
<keyword evidence="2" id="KW-0812">Transmembrane</keyword>
<feature type="transmembrane region" description="Helical" evidence="2">
    <location>
        <begin position="27"/>
        <end position="51"/>
    </location>
</feature>
<dbReference type="Proteomes" id="UP000492821">
    <property type="component" value="Unassembled WGS sequence"/>
</dbReference>
<proteinExistence type="predicted"/>
<dbReference type="WBParaSite" id="Pan_g21009.t1">
    <property type="protein sequence ID" value="Pan_g21009.t1"/>
    <property type="gene ID" value="Pan_g21009"/>
</dbReference>
<keyword evidence="3" id="KW-1185">Reference proteome</keyword>
<keyword evidence="2" id="KW-1133">Transmembrane helix</keyword>
<dbReference type="AlphaFoldDB" id="A0A7E4VHR5"/>
<accession>A0A7E4VHR5</accession>
<reference evidence="3" key="1">
    <citation type="journal article" date="2013" name="Genetics">
        <title>The draft genome and transcriptome of Panagrellus redivivus are shaped by the harsh demands of a free-living lifestyle.</title>
        <authorList>
            <person name="Srinivasan J."/>
            <person name="Dillman A.R."/>
            <person name="Macchietto M.G."/>
            <person name="Heikkinen L."/>
            <person name="Lakso M."/>
            <person name="Fracchia K.M."/>
            <person name="Antoshechkin I."/>
            <person name="Mortazavi A."/>
            <person name="Wong G."/>
            <person name="Sternberg P.W."/>
        </authorList>
    </citation>
    <scope>NUCLEOTIDE SEQUENCE [LARGE SCALE GENOMIC DNA]</scope>
    <source>
        <strain evidence="3">MT8872</strain>
    </source>
</reference>
<evidence type="ECO:0000313" key="4">
    <source>
        <dbReference type="WBParaSite" id="Pan_g21009.t1"/>
    </source>
</evidence>
<evidence type="ECO:0000256" key="1">
    <source>
        <dbReference type="SAM" id="MobiDB-lite"/>
    </source>
</evidence>
<evidence type="ECO:0000313" key="3">
    <source>
        <dbReference type="Proteomes" id="UP000492821"/>
    </source>
</evidence>
<evidence type="ECO:0000256" key="2">
    <source>
        <dbReference type="SAM" id="Phobius"/>
    </source>
</evidence>
<sequence>METLVNSIHKAVVQTDIRDELLKDANYFIYILLVIIGLQTVGLCFLGITVYKQYRSNHTRNRRQLQSHEAGRQNPFLPKQ</sequence>
<name>A0A7E4VHR5_PANRE</name>